<evidence type="ECO:0000313" key="2">
    <source>
        <dbReference type="Proteomes" id="UP000790347"/>
    </source>
</evidence>
<dbReference type="AlphaFoldDB" id="A0A922IAR9"/>
<dbReference type="EMBL" id="ASGP02000001">
    <property type="protein sequence ID" value="KAH9528091.1"/>
    <property type="molecule type" value="Genomic_DNA"/>
</dbReference>
<evidence type="ECO:0000313" key="1">
    <source>
        <dbReference type="EMBL" id="KAH9528091.1"/>
    </source>
</evidence>
<dbReference type="Proteomes" id="UP000790347">
    <property type="component" value="Unassembled WGS sequence"/>
</dbReference>
<organism evidence="1 2">
    <name type="scientific">Dermatophagoides farinae</name>
    <name type="common">American house dust mite</name>
    <dbReference type="NCBI Taxonomy" id="6954"/>
    <lineage>
        <taxon>Eukaryota</taxon>
        <taxon>Metazoa</taxon>
        <taxon>Ecdysozoa</taxon>
        <taxon>Arthropoda</taxon>
        <taxon>Chelicerata</taxon>
        <taxon>Arachnida</taxon>
        <taxon>Acari</taxon>
        <taxon>Acariformes</taxon>
        <taxon>Sarcoptiformes</taxon>
        <taxon>Astigmata</taxon>
        <taxon>Psoroptidia</taxon>
        <taxon>Analgoidea</taxon>
        <taxon>Pyroglyphidae</taxon>
        <taxon>Dermatophagoidinae</taxon>
        <taxon>Dermatophagoides</taxon>
    </lineage>
</organism>
<gene>
    <name evidence="1" type="ORF">DERF_002062</name>
</gene>
<protein>
    <submittedName>
        <fullName evidence="1">Uncharacterized protein</fullName>
    </submittedName>
</protein>
<sequence length="68" mass="7459">MNLKISCRISFGKSSIANDEEEDGGNDSNVLEIDIEDVDRFLSISISNNDSYIKSKSSIVASIECENV</sequence>
<name>A0A922IAR9_DERFA</name>
<keyword evidence="2" id="KW-1185">Reference proteome</keyword>
<comment type="caution">
    <text evidence="1">The sequence shown here is derived from an EMBL/GenBank/DDBJ whole genome shotgun (WGS) entry which is preliminary data.</text>
</comment>
<proteinExistence type="predicted"/>
<accession>A0A922IAR9</accession>
<reference evidence="1" key="1">
    <citation type="submission" date="2013-05" db="EMBL/GenBank/DDBJ databases">
        <authorList>
            <person name="Yim A.K.Y."/>
            <person name="Chan T.F."/>
            <person name="Ji K.M."/>
            <person name="Liu X.Y."/>
            <person name="Zhou J.W."/>
            <person name="Li R.Q."/>
            <person name="Yang K.Y."/>
            <person name="Li J."/>
            <person name="Li M."/>
            <person name="Law P.T.W."/>
            <person name="Wu Y.L."/>
            <person name="Cai Z.L."/>
            <person name="Qin H."/>
            <person name="Bao Y."/>
            <person name="Leung R.K.K."/>
            <person name="Ng P.K.S."/>
            <person name="Zou J."/>
            <person name="Zhong X.J."/>
            <person name="Ran P.X."/>
            <person name="Zhong N.S."/>
            <person name="Liu Z.G."/>
            <person name="Tsui S.K.W."/>
        </authorList>
    </citation>
    <scope>NUCLEOTIDE SEQUENCE</scope>
    <source>
        <strain evidence="1">Derf</strain>
        <tissue evidence="1">Whole organism</tissue>
    </source>
</reference>
<reference evidence="1" key="2">
    <citation type="journal article" date="2022" name="Res Sq">
        <title>Comparative Genomics Reveals Insights into the Divergent Evolution of Astigmatic Mites and Household Pest Adaptations.</title>
        <authorList>
            <person name="Xiong Q."/>
            <person name="Wan A.T.-Y."/>
            <person name="Liu X.-Y."/>
            <person name="Fung C.S.-H."/>
            <person name="Xiao X."/>
            <person name="Malainual N."/>
            <person name="Hou J."/>
            <person name="Wang L."/>
            <person name="Wang M."/>
            <person name="Yang K."/>
            <person name="Cui Y."/>
            <person name="Leung E."/>
            <person name="Nong W."/>
            <person name="Shin S.-K."/>
            <person name="Au S."/>
            <person name="Jeong K.Y."/>
            <person name="Chew F.T."/>
            <person name="Hui J."/>
            <person name="Leung T.F."/>
            <person name="Tungtrongchitr A."/>
            <person name="Zhong N."/>
            <person name="Liu Z."/>
            <person name="Tsui S."/>
        </authorList>
    </citation>
    <scope>NUCLEOTIDE SEQUENCE</scope>
    <source>
        <strain evidence="1">Derf</strain>
        <tissue evidence="1">Whole organism</tissue>
    </source>
</reference>